<reference evidence="1 2" key="1">
    <citation type="journal article" date="2018" name="PLoS ONE">
        <title>The draft genome of Kipferlia bialata reveals reductive genome evolution in fornicate parasites.</title>
        <authorList>
            <person name="Tanifuji G."/>
            <person name="Takabayashi S."/>
            <person name="Kume K."/>
            <person name="Takagi M."/>
            <person name="Nakayama T."/>
            <person name="Kamikawa R."/>
            <person name="Inagaki Y."/>
            <person name="Hashimoto T."/>
        </authorList>
    </citation>
    <scope>NUCLEOTIDE SEQUENCE [LARGE SCALE GENOMIC DNA]</scope>
    <source>
        <strain evidence="1">NY0173</strain>
    </source>
</reference>
<dbReference type="EMBL" id="BDIP01000001">
    <property type="protein sequence ID" value="GCA61945.1"/>
    <property type="molecule type" value="Genomic_DNA"/>
</dbReference>
<keyword evidence="2" id="KW-1185">Reference proteome</keyword>
<evidence type="ECO:0000313" key="2">
    <source>
        <dbReference type="Proteomes" id="UP000265618"/>
    </source>
</evidence>
<dbReference type="Proteomes" id="UP000265618">
    <property type="component" value="Unassembled WGS sequence"/>
</dbReference>
<sequence>MRVKWVPLRLRDADIEGGIVQTQPNQVMFLTLDETNLPSFTVTRLSNGKYKTSRGEERTCVDDLVVAAHVGEVCVLREMSLDDCNGDVCPMYMNILPVDTLKWSVSVLHNPPHPFAVRHSFTLSGCWYLMGYRLEDGKNVACIEVLDLSTRTWRDSSVFTVSGRYTAHSVWGDTVYLCNQTTQSIDTFTQSHGFQPLSPVPFKPGAHFWCTSIVAFERHLILLAAEVGERHEWSHLRVYCMCLVSGEWVYWGRHRTSSRRGTAPTELGIFPRFLGLSMGPSTLLVVMRTDSEEERLSQANTAELTFPPGDDVVSAAQWQIEG</sequence>
<proteinExistence type="predicted"/>
<evidence type="ECO:0000313" key="1">
    <source>
        <dbReference type="EMBL" id="GCA61945.1"/>
    </source>
</evidence>
<evidence type="ECO:0008006" key="3">
    <source>
        <dbReference type="Google" id="ProtNLM"/>
    </source>
</evidence>
<dbReference type="SUPFAM" id="SSF50965">
    <property type="entry name" value="Galactose oxidase, central domain"/>
    <property type="match status" value="1"/>
</dbReference>
<organism evidence="1 2">
    <name type="scientific">Kipferlia bialata</name>
    <dbReference type="NCBI Taxonomy" id="797122"/>
    <lineage>
        <taxon>Eukaryota</taxon>
        <taxon>Metamonada</taxon>
        <taxon>Carpediemonas-like organisms</taxon>
        <taxon>Kipferlia</taxon>
    </lineage>
</organism>
<protein>
    <recommendedName>
        <fullName evidence="3">Kelch-type beta propeller</fullName>
    </recommendedName>
</protein>
<gene>
    <name evidence="1" type="ORF">KIPB_000014</name>
</gene>
<name>A0A391NIR6_9EUKA</name>
<dbReference type="InterPro" id="IPR011043">
    <property type="entry name" value="Gal_Oxase/kelch_b-propeller"/>
</dbReference>
<accession>A0A391NIR6</accession>
<dbReference type="AlphaFoldDB" id="A0A391NIR6"/>
<comment type="caution">
    <text evidence="1">The sequence shown here is derived from an EMBL/GenBank/DDBJ whole genome shotgun (WGS) entry which is preliminary data.</text>
</comment>